<keyword evidence="1" id="KW-1185">Reference proteome</keyword>
<name>A0AC58TE85_TOBAC</name>
<proteinExistence type="predicted"/>
<sequence length="195" mass="22223">MDISIMLKRRKRSARGRPRIRWGALTKDKAQELEGRLSAIGAWRSSGDASAIWSMTADCIREAAREVLGVSTGIAGGHKVDWWWNEVVQGKVEAKKAAYLKLVRSICEDESRACIERYKVSRKEAKLAVTEAKTAAYSRMYEELGKKGGDKKLFRLAILRERKARDCHSPNLGRRGWHSVPCWPERTTLQLFFPF</sequence>
<evidence type="ECO:0000313" key="1">
    <source>
        <dbReference type="Proteomes" id="UP000790787"/>
    </source>
</evidence>
<reference evidence="2" key="2">
    <citation type="submission" date="2025-08" db="UniProtKB">
        <authorList>
            <consortium name="RefSeq"/>
        </authorList>
    </citation>
    <scope>IDENTIFICATION</scope>
    <source>
        <tissue evidence="2">Leaf</tissue>
    </source>
</reference>
<dbReference type="RefSeq" id="XP_075095520.1">
    <property type="nucleotide sequence ID" value="XM_075239419.1"/>
</dbReference>
<gene>
    <name evidence="2" type="primary">LOC142173771</name>
</gene>
<dbReference type="Proteomes" id="UP000790787">
    <property type="component" value="Chromosome 19"/>
</dbReference>
<evidence type="ECO:0000313" key="2">
    <source>
        <dbReference type="RefSeq" id="XP_075095520.1"/>
    </source>
</evidence>
<accession>A0AC58TE85</accession>
<protein>
    <submittedName>
        <fullName evidence="2">Uncharacterized protein LOC142173771</fullName>
    </submittedName>
</protein>
<organism evidence="1 2">
    <name type="scientific">Nicotiana tabacum</name>
    <name type="common">Common tobacco</name>
    <dbReference type="NCBI Taxonomy" id="4097"/>
    <lineage>
        <taxon>Eukaryota</taxon>
        <taxon>Viridiplantae</taxon>
        <taxon>Streptophyta</taxon>
        <taxon>Embryophyta</taxon>
        <taxon>Tracheophyta</taxon>
        <taxon>Spermatophyta</taxon>
        <taxon>Magnoliopsida</taxon>
        <taxon>eudicotyledons</taxon>
        <taxon>Gunneridae</taxon>
        <taxon>Pentapetalae</taxon>
        <taxon>asterids</taxon>
        <taxon>lamiids</taxon>
        <taxon>Solanales</taxon>
        <taxon>Solanaceae</taxon>
        <taxon>Nicotianoideae</taxon>
        <taxon>Nicotianeae</taxon>
        <taxon>Nicotiana</taxon>
    </lineage>
</organism>
<reference evidence="1" key="1">
    <citation type="journal article" date="2014" name="Nat. Commun.">
        <title>The tobacco genome sequence and its comparison with those of tomato and potato.</title>
        <authorList>
            <person name="Sierro N."/>
            <person name="Battey J.N."/>
            <person name="Ouadi S."/>
            <person name="Bakaher N."/>
            <person name="Bovet L."/>
            <person name="Willig A."/>
            <person name="Goepfert S."/>
            <person name="Peitsch M.C."/>
            <person name="Ivanov N.V."/>
        </authorList>
    </citation>
    <scope>NUCLEOTIDE SEQUENCE [LARGE SCALE GENOMIC DNA]</scope>
</reference>